<dbReference type="Proteomes" id="UP000635606">
    <property type="component" value="Unassembled WGS sequence"/>
</dbReference>
<evidence type="ECO:0000313" key="2">
    <source>
        <dbReference type="Proteomes" id="UP000635606"/>
    </source>
</evidence>
<organism evidence="1 2">
    <name type="scientific">Virgisporangium ochraceum</name>
    <dbReference type="NCBI Taxonomy" id="65505"/>
    <lineage>
        <taxon>Bacteria</taxon>
        <taxon>Bacillati</taxon>
        <taxon>Actinomycetota</taxon>
        <taxon>Actinomycetes</taxon>
        <taxon>Micromonosporales</taxon>
        <taxon>Micromonosporaceae</taxon>
        <taxon>Virgisporangium</taxon>
    </lineage>
</organism>
<dbReference type="RefSeq" id="WP_203932915.1">
    <property type="nucleotide sequence ID" value="NZ_BOPH01000108.1"/>
</dbReference>
<sequence>MAETWVTDDDLRAAQQRFAARIPGFVLPAAYTVARSDPSGLTFGHVNGFGAVRPLPATVLAAVAGYVATTGVFRLGRDRMATVVERLAPAEAATHKPHPNLWSWRDLLDGVGDDSEFLAFFVADPADPPVDGDDARFRRLLAAPEPRS</sequence>
<proteinExistence type="predicted"/>
<protein>
    <submittedName>
        <fullName evidence="1">Uncharacterized protein</fullName>
    </submittedName>
</protein>
<name>A0A8J4EEY2_9ACTN</name>
<dbReference type="EMBL" id="BOPH01000108">
    <property type="protein sequence ID" value="GIJ73090.1"/>
    <property type="molecule type" value="Genomic_DNA"/>
</dbReference>
<reference evidence="1" key="1">
    <citation type="submission" date="2021-01" db="EMBL/GenBank/DDBJ databases">
        <title>Whole genome shotgun sequence of Virgisporangium ochraceum NBRC 16418.</title>
        <authorList>
            <person name="Komaki H."/>
            <person name="Tamura T."/>
        </authorList>
    </citation>
    <scope>NUCLEOTIDE SEQUENCE</scope>
    <source>
        <strain evidence="1">NBRC 16418</strain>
    </source>
</reference>
<accession>A0A8J4EEY2</accession>
<dbReference type="AlphaFoldDB" id="A0A8J4EEY2"/>
<gene>
    <name evidence="1" type="ORF">Voc01_080070</name>
</gene>
<keyword evidence="2" id="KW-1185">Reference proteome</keyword>
<evidence type="ECO:0000313" key="1">
    <source>
        <dbReference type="EMBL" id="GIJ73090.1"/>
    </source>
</evidence>
<comment type="caution">
    <text evidence="1">The sequence shown here is derived from an EMBL/GenBank/DDBJ whole genome shotgun (WGS) entry which is preliminary data.</text>
</comment>